<reference evidence="2 3" key="1">
    <citation type="journal article" date="2020" name="Front. Microbiol.">
        <title>Genetic Organization of the aprX-lipA2 Operon Affects the Proteolytic Potential of Pseudomonas Species in Milk.</title>
        <authorList>
            <person name="Maier C."/>
            <person name="Huptas C."/>
            <person name="von Neubeck M."/>
            <person name="Scherer S."/>
            <person name="Wenning M."/>
            <person name="Lucking G."/>
        </authorList>
    </citation>
    <scope>NUCLEOTIDE SEQUENCE [LARGE SCALE GENOMIC DNA]</scope>
    <source>
        <strain evidence="2 3">WS 4671</strain>
    </source>
</reference>
<dbReference type="RefSeq" id="WP_057004405.1">
    <property type="nucleotide sequence ID" value="NZ_CP018420.1"/>
</dbReference>
<keyword evidence="2" id="KW-0503">Monooxygenase</keyword>
<accession>A0A7Y0ZNN2</accession>
<feature type="domain" description="ABM" evidence="1">
    <location>
        <begin position="5"/>
        <end position="93"/>
    </location>
</feature>
<evidence type="ECO:0000259" key="1">
    <source>
        <dbReference type="PROSITE" id="PS51725"/>
    </source>
</evidence>
<dbReference type="AlphaFoldDB" id="A0A7Y0ZNN2"/>
<evidence type="ECO:0000313" key="2">
    <source>
        <dbReference type="EMBL" id="NMX95250.1"/>
    </source>
</evidence>
<dbReference type="InterPro" id="IPR050744">
    <property type="entry name" value="AI-2_Isomerase_LsrG"/>
</dbReference>
<dbReference type="EMBL" id="JAAQWE010000001">
    <property type="protein sequence ID" value="NMX95250.1"/>
    <property type="molecule type" value="Genomic_DNA"/>
</dbReference>
<protein>
    <submittedName>
        <fullName evidence="2">Antibiotic biosynthesis monooxygenase</fullName>
    </submittedName>
</protein>
<dbReference type="PANTHER" id="PTHR33336:SF15">
    <property type="entry name" value="ABM DOMAIN-CONTAINING PROTEIN"/>
    <property type="match status" value="1"/>
</dbReference>
<dbReference type="Proteomes" id="UP000552560">
    <property type="component" value="Unassembled WGS sequence"/>
</dbReference>
<organism evidence="2 3">
    <name type="scientific">Pseudomonas veronii</name>
    <dbReference type="NCBI Taxonomy" id="76761"/>
    <lineage>
        <taxon>Bacteria</taxon>
        <taxon>Pseudomonadati</taxon>
        <taxon>Pseudomonadota</taxon>
        <taxon>Gammaproteobacteria</taxon>
        <taxon>Pseudomonadales</taxon>
        <taxon>Pseudomonadaceae</taxon>
        <taxon>Pseudomonas</taxon>
    </lineage>
</organism>
<comment type="caution">
    <text evidence="2">The sequence shown here is derived from an EMBL/GenBank/DDBJ whole genome shotgun (WGS) entry which is preliminary data.</text>
</comment>
<proteinExistence type="predicted"/>
<evidence type="ECO:0000313" key="3">
    <source>
        <dbReference type="Proteomes" id="UP000552560"/>
    </source>
</evidence>
<dbReference type="PROSITE" id="PS51725">
    <property type="entry name" value="ABM"/>
    <property type="match status" value="1"/>
</dbReference>
<sequence length="102" mass="11089">MSDEVRLVVIINTQPGRGSDQLAAFEKLAPLVRAEQGCIQYDIHPVVGNSDSFVLIEKWASKEALDAHDLAPHMLEAAKHNPTFRAGPATVLFLESAVLSSH</sequence>
<dbReference type="PANTHER" id="PTHR33336">
    <property type="entry name" value="QUINOL MONOOXYGENASE YGIN-RELATED"/>
    <property type="match status" value="1"/>
</dbReference>
<dbReference type="Pfam" id="PF03992">
    <property type="entry name" value="ABM"/>
    <property type="match status" value="1"/>
</dbReference>
<dbReference type="GO" id="GO:0004497">
    <property type="term" value="F:monooxygenase activity"/>
    <property type="evidence" value="ECO:0007669"/>
    <property type="project" value="UniProtKB-KW"/>
</dbReference>
<name>A0A7Y0ZNN2_PSEVE</name>
<dbReference type="InterPro" id="IPR011008">
    <property type="entry name" value="Dimeric_a/b-barrel"/>
</dbReference>
<dbReference type="InterPro" id="IPR007138">
    <property type="entry name" value="ABM_dom"/>
</dbReference>
<keyword evidence="2" id="KW-0560">Oxidoreductase</keyword>
<dbReference type="OrthoDB" id="9812192at2"/>
<dbReference type="SUPFAM" id="SSF54909">
    <property type="entry name" value="Dimeric alpha+beta barrel"/>
    <property type="match status" value="1"/>
</dbReference>
<dbReference type="GeneID" id="47557268"/>
<dbReference type="KEGG" id="pvr:PverR02_19095"/>
<gene>
    <name evidence="2" type="ORF">HBO43_01435</name>
</gene>
<dbReference type="Gene3D" id="3.30.70.100">
    <property type="match status" value="1"/>
</dbReference>